<dbReference type="InterPro" id="IPR002347">
    <property type="entry name" value="SDR_fam"/>
</dbReference>
<evidence type="ECO:0000259" key="5">
    <source>
        <dbReference type="SMART" id="SM00822"/>
    </source>
</evidence>
<comment type="caution">
    <text evidence="6">The sequence shown here is derived from an EMBL/GenBank/DDBJ whole genome shotgun (WGS) entry which is preliminary data.</text>
</comment>
<dbReference type="PRINTS" id="PR00080">
    <property type="entry name" value="SDRFAMILY"/>
</dbReference>
<name>A0AAN6BK44_ASPLE</name>
<reference evidence="6" key="2">
    <citation type="submission" date="2020-04" db="EMBL/GenBank/DDBJ databases">
        <authorList>
            <person name="Santos R.A.C."/>
            <person name="Steenwyk J.L."/>
            <person name="Rivero-Menendez O."/>
            <person name="Mead M.E."/>
            <person name="Silva L.P."/>
            <person name="Bastos R.W."/>
            <person name="Alastruey-Izquierdo A."/>
            <person name="Goldman G.H."/>
            <person name="Rokas A."/>
        </authorList>
    </citation>
    <scope>NUCLEOTIDE SEQUENCE</scope>
    <source>
        <strain evidence="6">CNM-CM8927</strain>
    </source>
</reference>
<dbReference type="PRINTS" id="PR00081">
    <property type="entry name" value="GDHRDH"/>
</dbReference>
<dbReference type="GO" id="GO:0016491">
    <property type="term" value="F:oxidoreductase activity"/>
    <property type="evidence" value="ECO:0007669"/>
    <property type="project" value="UniProtKB-KW"/>
</dbReference>
<evidence type="ECO:0000313" key="7">
    <source>
        <dbReference type="Proteomes" id="UP000649114"/>
    </source>
</evidence>
<evidence type="ECO:0000256" key="3">
    <source>
        <dbReference type="RuleBase" id="RU000363"/>
    </source>
</evidence>
<dbReference type="SUPFAM" id="SSF51735">
    <property type="entry name" value="NAD(P)-binding Rossmann-fold domains"/>
    <property type="match status" value="1"/>
</dbReference>
<feature type="compositionally biased region" description="Pro residues" evidence="4">
    <location>
        <begin position="339"/>
        <end position="353"/>
    </location>
</feature>
<dbReference type="PANTHER" id="PTHR43976">
    <property type="entry name" value="SHORT CHAIN DEHYDROGENASE"/>
    <property type="match status" value="1"/>
</dbReference>
<dbReference type="EMBL" id="JAAAPU010000211">
    <property type="protein sequence ID" value="KAF4200306.1"/>
    <property type="molecule type" value="Genomic_DNA"/>
</dbReference>
<accession>A0AAN6BK44</accession>
<organism evidence="6 7">
    <name type="scientific">Aspergillus lentulus</name>
    <dbReference type="NCBI Taxonomy" id="293939"/>
    <lineage>
        <taxon>Eukaryota</taxon>
        <taxon>Fungi</taxon>
        <taxon>Dikarya</taxon>
        <taxon>Ascomycota</taxon>
        <taxon>Pezizomycotina</taxon>
        <taxon>Eurotiomycetes</taxon>
        <taxon>Eurotiomycetidae</taxon>
        <taxon>Eurotiales</taxon>
        <taxon>Aspergillaceae</taxon>
        <taxon>Aspergillus</taxon>
        <taxon>Aspergillus subgen. Fumigati</taxon>
    </lineage>
</organism>
<dbReference type="InterPro" id="IPR036291">
    <property type="entry name" value="NAD(P)-bd_dom_sf"/>
</dbReference>
<gene>
    <name evidence="6" type="ORF">CNMCM8927_003614</name>
</gene>
<protein>
    <recommendedName>
        <fullName evidence="5">Ketoreductase domain-containing protein</fullName>
    </recommendedName>
</protein>
<evidence type="ECO:0000256" key="1">
    <source>
        <dbReference type="ARBA" id="ARBA00006484"/>
    </source>
</evidence>
<proteinExistence type="inferred from homology"/>
<evidence type="ECO:0000256" key="4">
    <source>
        <dbReference type="SAM" id="MobiDB-lite"/>
    </source>
</evidence>
<feature type="domain" description="Ketoreductase" evidence="5">
    <location>
        <begin position="15"/>
        <end position="193"/>
    </location>
</feature>
<sequence length="386" mass="42017">MNTVNTKPYQLPGDATWFVTGCSSGIGRAIATHVASVPGQRLVATARDIASLSYLDDNNPAIVKLSLDVTQPPAVDAAFKAAAAHFGDSYYIDVVVNNAGYSLSGDTESVTEHDMHDQFEVNFFGTVRVTLKAIEVMRQSESRRGGLIFNISSLAGICTFPGHAFYHASKHAVEGWSESVAREMHPDWNIHFCIVEPSAVNTNFETSSKKYTEPHPAYAAADMPARQLEMFVKKGLAAGVGFEPSAVAIVLYKIASRNDKVPLRLPLSITAIKLIRAKLEGQLQDLETHGELGALDADRAQFKNPNLLLPQRGNNTQTTCPTNSLLGLNLHQGHAKSLPPCPAEEPIPLPLPKPSTRRGPTHLLDIRNPKRVRYPEKSLNGQELVV</sequence>
<dbReference type="Proteomes" id="UP000649114">
    <property type="component" value="Unassembled WGS sequence"/>
</dbReference>
<dbReference type="Gene3D" id="3.40.50.720">
    <property type="entry name" value="NAD(P)-binding Rossmann-like Domain"/>
    <property type="match status" value="1"/>
</dbReference>
<evidence type="ECO:0000256" key="2">
    <source>
        <dbReference type="ARBA" id="ARBA00023002"/>
    </source>
</evidence>
<evidence type="ECO:0000313" key="6">
    <source>
        <dbReference type="EMBL" id="KAF4200306.1"/>
    </source>
</evidence>
<reference evidence="6" key="1">
    <citation type="journal article" date="2020" name="bioRxiv">
        <title>Genomic and phenotypic heterogeneity of clinical isolates of the human pathogens Aspergillus fumigatus, Aspergillus lentulus and Aspergillus fumigatiaffinis.</title>
        <authorList>
            <person name="dos Santos R.A.C."/>
            <person name="Steenwyk J.L."/>
            <person name="Rivero-Menendez O."/>
            <person name="Mead M.E."/>
            <person name="Silva L.P."/>
            <person name="Bastos R.W."/>
            <person name="Alastruey-Izquierdo A."/>
            <person name="Goldman G.H."/>
            <person name="Rokas A."/>
        </authorList>
    </citation>
    <scope>NUCLEOTIDE SEQUENCE</scope>
    <source>
        <strain evidence="6">CNM-CM8927</strain>
    </source>
</reference>
<dbReference type="Pfam" id="PF00106">
    <property type="entry name" value="adh_short"/>
    <property type="match status" value="1"/>
</dbReference>
<keyword evidence="2" id="KW-0560">Oxidoreductase</keyword>
<feature type="region of interest" description="Disordered" evidence="4">
    <location>
        <begin position="335"/>
        <end position="363"/>
    </location>
</feature>
<dbReference type="InterPro" id="IPR051911">
    <property type="entry name" value="SDR_oxidoreductase"/>
</dbReference>
<dbReference type="InterPro" id="IPR057326">
    <property type="entry name" value="KR_dom"/>
</dbReference>
<comment type="similarity">
    <text evidence="1 3">Belongs to the short-chain dehydrogenases/reductases (SDR) family.</text>
</comment>
<dbReference type="AlphaFoldDB" id="A0AAN6BK44"/>
<dbReference type="PANTHER" id="PTHR43976:SF16">
    <property type="entry name" value="SHORT-CHAIN DEHYDROGENASE_REDUCTASE FAMILY PROTEIN"/>
    <property type="match status" value="1"/>
</dbReference>
<dbReference type="SMART" id="SM00822">
    <property type="entry name" value="PKS_KR"/>
    <property type="match status" value="1"/>
</dbReference>